<keyword evidence="2" id="KW-1185">Reference proteome</keyword>
<evidence type="ECO:0000313" key="2">
    <source>
        <dbReference type="Proteomes" id="UP000325255"/>
    </source>
</evidence>
<dbReference type="OrthoDB" id="5459171at2"/>
<protein>
    <submittedName>
        <fullName evidence="1">DUF2491 family protein</fullName>
    </submittedName>
</protein>
<organism evidence="1 2">
    <name type="scientific">Rhodovastum atsumiense</name>
    <dbReference type="NCBI Taxonomy" id="504468"/>
    <lineage>
        <taxon>Bacteria</taxon>
        <taxon>Pseudomonadati</taxon>
        <taxon>Pseudomonadota</taxon>
        <taxon>Alphaproteobacteria</taxon>
        <taxon>Acetobacterales</taxon>
        <taxon>Acetobacteraceae</taxon>
        <taxon>Rhodovastum</taxon>
    </lineage>
</organism>
<reference evidence="1 2" key="1">
    <citation type="submission" date="2019-09" db="EMBL/GenBank/DDBJ databases">
        <title>Genome sequence of Rhodovastum atsumiense, a diverse member of the Acetobacteraceae family of non-sulfur purple photosynthetic bacteria.</title>
        <authorList>
            <person name="Meyer T."/>
            <person name="Kyndt J."/>
        </authorList>
    </citation>
    <scope>NUCLEOTIDE SEQUENCE [LARGE SCALE GENOMIC DNA]</scope>
    <source>
        <strain evidence="1 2">DSM 21279</strain>
    </source>
</reference>
<gene>
    <name evidence="1" type="ORF">F1189_31020</name>
</gene>
<dbReference type="Pfam" id="PF10679">
    <property type="entry name" value="DUF2491"/>
    <property type="match status" value="1"/>
</dbReference>
<name>A0A5M6IIR2_9PROT</name>
<accession>A0A5M6IIR2</accession>
<dbReference type="AlphaFoldDB" id="A0A5M6IIR2"/>
<comment type="caution">
    <text evidence="1">The sequence shown here is derived from an EMBL/GenBank/DDBJ whole genome shotgun (WGS) entry which is preliminary data.</text>
</comment>
<dbReference type="Proteomes" id="UP000325255">
    <property type="component" value="Unassembled WGS sequence"/>
</dbReference>
<dbReference type="InterPro" id="IPR019621">
    <property type="entry name" value="DUF2491"/>
</dbReference>
<proteinExistence type="predicted"/>
<evidence type="ECO:0000313" key="1">
    <source>
        <dbReference type="EMBL" id="KAA5608032.1"/>
    </source>
</evidence>
<dbReference type="EMBL" id="VWPK01000113">
    <property type="protein sequence ID" value="KAA5608032.1"/>
    <property type="molecule type" value="Genomic_DNA"/>
</dbReference>
<sequence>MFLWLSRRAAGGTTGTGATAGRPPPPGSAEAGFRVGMTFPIDPSPFLLAGSATKVQAPPGGMTNVEAVGTLRGAGVVLHRLYLPGRQGFFQVHTDAAGAIDECRYFSLLDEVTPADAREWGVWLDPAEGMIGWPAFQTRDGKTYGRAWVPGGGRVSPQMLDETVQALDGTAQRRLQAMLYAAPTGAAPPAPPTEFVMVAAIQAADQAWVEIHAGIDVNPAALALPAAPDRRSA</sequence>